<accession>G5IGJ5</accession>
<dbReference type="Proteomes" id="UP000005384">
    <property type="component" value="Unassembled WGS sequence"/>
</dbReference>
<organism evidence="7 8">
    <name type="scientific">Hungatella hathewayi WAL-18680</name>
    <dbReference type="NCBI Taxonomy" id="742737"/>
    <lineage>
        <taxon>Bacteria</taxon>
        <taxon>Bacillati</taxon>
        <taxon>Bacillota</taxon>
        <taxon>Clostridia</taxon>
        <taxon>Lachnospirales</taxon>
        <taxon>Lachnospiraceae</taxon>
        <taxon>Hungatella</taxon>
    </lineage>
</organism>
<protein>
    <recommendedName>
        <fullName evidence="9">NAD(P)/FAD-dependent oxidoreductase</fullName>
    </recommendedName>
</protein>
<sequence length="442" mass="49034">MKRTVIVIGGGASGMMAAIHAARAGASVTILEHTDRVGKKILSTGNGKCNMTNLYQSEECYRSRNRQFPFRVIEKYPVIDTLEFFEGLGILVKNKNGYIYPNSEQASSVLDVLRMEVERLGIRVVCGCQVSEIRVENGHGFAVKTSCGVFDGERLILATGSKAAPGTGSDGSGYELARSLGHTVITPLPALVQLRCQEKHYKQLAGIRTEARLTLYVNGKETDVQTGELQLTDYGISGIPTFQLSRYAAIALYEALFEKRKVTVRIDFLPQQTVKETKTYLESRRRRMGEKTAEEWMTGLLNKKLSGVLLKLAGISLGERMADVDNRRWSALLKQIKEYETVVTASNPYENAQICCGGVDTREVWPDTLESRLVPGLYLVGELLDVDGICGGYNLQWAWSSGALAGMDAAGGRKRYEKGPEMTPHRPQRQGKSRERHRKSRE</sequence>
<keyword evidence="2" id="KW-0285">Flavoprotein</keyword>
<dbReference type="PATRIC" id="fig|742737.3.peg.2632"/>
<name>G5IGJ5_9FIRM</name>
<dbReference type="Gene3D" id="3.50.50.60">
    <property type="entry name" value="FAD/NAD(P)-binding domain"/>
    <property type="match status" value="1"/>
</dbReference>
<dbReference type="InterPro" id="IPR057661">
    <property type="entry name" value="RsdA/BaiN/AoA(So)_Rossmann"/>
</dbReference>
<feature type="domain" description="RsdA/BaiN/AoA(So)-like Rossmann fold-like" evidence="5">
    <location>
        <begin position="4"/>
        <end position="407"/>
    </location>
</feature>
<dbReference type="PANTHER" id="PTHR42887">
    <property type="entry name" value="OS12G0638800 PROTEIN"/>
    <property type="match status" value="1"/>
</dbReference>
<comment type="caution">
    <text evidence="7">The sequence shown here is derived from an EMBL/GenBank/DDBJ whole genome shotgun (WGS) entry which is preliminary data.</text>
</comment>
<dbReference type="InterPro" id="IPR023166">
    <property type="entry name" value="BaiN-like_dom_sf"/>
</dbReference>
<feature type="domain" description="RsdA/BaiN/AoA(So)-like insert" evidence="6">
    <location>
        <begin position="189"/>
        <end position="354"/>
    </location>
</feature>
<dbReference type="Gene3D" id="2.40.30.10">
    <property type="entry name" value="Translation factors"/>
    <property type="match status" value="1"/>
</dbReference>
<evidence type="ECO:0000256" key="4">
    <source>
        <dbReference type="SAM" id="MobiDB-lite"/>
    </source>
</evidence>
<feature type="region of interest" description="Disordered" evidence="4">
    <location>
        <begin position="410"/>
        <end position="442"/>
    </location>
</feature>
<evidence type="ECO:0000256" key="2">
    <source>
        <dbReference type="ARBA" id="ARBA00022630"/>
    </source>
</evidence>
<gene>
    <name evidence="7" type="ORF">HMPREF9473_02623</name>
</gene>
<dbReference type="Gene3D" id="1.10.8.260">
    <property type="entry name" value="HI0933 insert domain-like"/>
    <property type="match status" value="1"/>
</dbReference>
<keyword evidence="8" id="KW-1185">Reference proteome</keyword>
<dbReference type="PANTHER" id="PTHR42887:SF2">
    <property type="entry name" value="OS12G0638800 PROTEIN"/>
    <property type="match status" value="1"/>
</dbReference>
<dbReference type="SUPFAM" id="SSF51905">
    <property type="entry name" value="FAD/NAD(P)-binding domain"/>
    <property type="match status" value="1"/>
</dbReference>
<evidence type="ECO:0000313" key="8">
    <source>
        <dbReference type="Proteomes" id="UP000005384"/>
    </source>
</evidence>
<dbReference type="HOGENOM" id="CLU_025174_3_1_9"/>
<dbReference type="PRINTS" id="PR00368">
    <property type="entry name" value="FADPNR"/>
</dbReference>
<evidence type="ECO:0008006" key="9">
    <source>
        <dbReference type="Google" id="ProtNLM"/>
    </source>
</evidence>
<dbReference type="AlphaFoldDB" id="G5IGJ5"/>
<evidence type="ECO:0000259" key="6">
    <source>
        <dbReference type="Pfam" id="PF22780"/>
    </source>
</evidence>
<evidence type="ECO:0000259" key="5">
    <source>
        <dbReference type="Pfam" id="PF03486"/>
    </source>
</evidence>
<dbReference type="InterPro" id="IPR055178">
    <property type="entry name" value="RsdA/BaiN/AoA(So)-like_dom"/>
</dbReference>
<dbReference type="InterPro" id="IPR036188">
    <property type="entry name" value="FAD/NAD-bd_sf"/>
</dbReference>
<keyword evidence="3" id="KW-0274">FAD</keyword>
<dbReference type="NCBIfam" id="TIGR00275">
    <property type="entry name" value="aminoacetone oxidase family FAD-binding enzyme"/>
    <property type="match status" value="1"/>
</dbReference>
<comment type="cofactor">
    <cofactor evidence="1">
        <name>FAD</name>
        <dbReference type="ChEBI" id="CHEBI:57692"/>
    </cofactor>
</comment>
<dbReference type="RefSeq" id="WP_006780602.1">
    <property type="nucleotide sequence ID" value="NZ_CP040506.1"/>
</dbReference>
<dbReference type="EMBL" id="ADLN01000059">
    <property type="protein sequence ID" value="EHI59397.1"/>
    <property type="molecule type" value="Genomic_DNA"/>
</dbReference>
<evidence type="ECO:0000256" key="3">
    <source>
        <dbReference type="ARBA" id="ARBA00022827"/>
    </source>
</evidence>
<dbReference type="Pfam" id="PF22780">
    <property type="entry name" value="HI0933_like_1st"/>
    <property type="match status" value="1"/>
</dbReference>
<reference evidence="7 8" key="1">
    <citation type="submission" date="2011-08" db="EMBL/GenBank/DDBJ databases">
        <title>The Genome Sequence of Clostridium hathewayi WAL-18680.</title>
        <authorList>
            <consortium name="The Broad Institute Genome Sequencing Platform"/>
            <person name="Earl A."/>
            <person name="Ward D."/>
            <person name="Feldgarden M."/>
            <person name="Gevers D."/>
            <person name="Finegold S.M."/>
            <person name="Summanen P.H."/>
            <person name="Molitoris D.R."/>
            <person name="Song M."/>
            <person name="Daigneault M."/>
            <person name="Allen-Vercoe E."/>
            <person name="Young S.K."/>
            <person name="Zeng Q."/>
            <person name="Gargeya S."/>
            <person name="Fitzgerald M."/>
            <person name="Haas B."/>
            <person name="Abouelleil A."/>
            <person name="Alvarado L."/>
            <person name="Arachchi H.M."/>
            <person name="Berlin A."/>
            <person name="Brown A."/>
            <person name="Chapman S.B."/>
            <person name="Chen Z."/>
            <person name="Dunbar C."/>
            <person name="Freedman E."/>
            <person name="Gearin G."/>
            <person name="Gellesch M."/>
            <person name="Goldberg J."/>
            <person name="Griggs A."/>
            <person name="Gujja S."/>
            <person name="Heiman D."/>
            <person name="Howarth C."/>
            <person name="Larson L."/>
            <person name="Lui A."/>
            <person name="MacDonald P.J.P."/>
            <person name="Montmayeur A."/>
            <person name="Murphy C."/>
            <person name="Neiman D."/>
            <person name="Pearson M."/>
            <person name="Priest M."/>
            <person name="Roberts A."/>
            <person name="Saif S."/>
            <person name="Shea T."/>
            <person name="Shenoy N."/>
            <person name="Sisk P."/>
            <person name="Stolte C."/>
            <person name="Sykes S."/>
            <person name="Wortman J."/>
            <person name="Nusbaum C."/>
            <person name="Birren B."/>
        </authorList>
    </citation>
    <scope>NUCLEOTIDE SEQUENCE [LARGE SCALE GENOMIC DNA]</scope>
    <source>
        <strain evidence="7 8">WAL-18680</strain>
    </source>
</reference>
<dbReference type="PRINTS" id="PR00411">
    <property type="entry name" value="PNDRDTASEI"/>
</dbReference>
<dbReference type="Pfam" id="PF03486">
    <property type="entry name" value="HI0933_like"/>
    <property type="match status" value="1"/>
</dbReference>
<feature type="compositionally biased region" description="Basic residues" evidence="4">
    <location>
        <begin position="426"/>
        <end position="442"/>
    </location>
</feature>
<dbReference type="InterPro" id="IPR004792">
    <property type="entry name" value="BaiN-like"/>
</dbReference>
<evidence type="ECO:0000313" key="7">
    <source>
        <dbReference type="EMBL" id="EHI59397.1"/>
    </source>
</evidence>
<dbReference type="OrthoDB" id="9773233at2"/>
<dbReference type="SUPFAM" id="SSF160996">
    <property type="entry name" value="HI0933 insert domain-like"/>
    <property type="match status" value="1"/>
</dbReference>
<proteinExistence type="predicted"/>
<evidence type="ECO:0000256" key="1">
    <source>
        <dbReference type="ARBA" id="ARBA00001974"/>
    </source>
</evidence>